<keyword evidence="11" id="KW-0173">Coenzyme A biosynthesis</keyword>
<comment type="catalytic activity">
    <reaction evidence="8">
        <text>(R)-pantoate + NADP(+) = 2-dehydropantoate + NADPH + H(+)</text>
        <dbReference type="Rhea" id="RHEA:16233"/>
        <dbReference type="ChEBI" id="CHEBI:11561"/>
        <dbReference type="ChEBI" id="CHEBI:15378"/>
        <dbReference type="ChEBI" id="CHEBI:15980"/>
        <dbReference type="ChEBI" id="CHEBI:57783"/>
        <dbReference type="ChEBI" id="CHEBI:58349"/>
        <dbReference type="EC" id="1.1.1.169"/>
    </reaction>
    <physiologicalReaction direction="right-to-left" evidence="8">
        <dbReference type="Rhea" id="RHEA:16235"/>
    </physiologicalReaction>
</comment>
<comment type="pathway">
    <text evidence="1 11">Cofactor biosynthesis; coenzyme A biosynthesis.</text>
</comment>
<dbReference type="GO" id="GO:0050661">
    <property type="term" value="F:NADP binding"/>
    <property type="evidence" value="ECO:0007669"/>
    <property type="project" value="TreeGrafter"/>
</dbReference>
<evidence type="ECO:0000256" key="11">
    <source>
        <dbReference type="RuleBase" id="RU362068"/>
    </source>
</evidence>
<keyword evidence="5 11" id="KW-0521">NADP</keyword>
<dbReference type="FunFam" id="1.10.1040.10:FF:000017">
    <property type="entry name" value="2-dehydropantoate 2-reductase"/>
    <property type="match status" value="1"/>
</dbReference>
<dbReference type="Gene3D" id="3.40.50.720">
    <property type="entry name" value="NAD(P)-binding Rossmann-like Domain"/>
    <property type="match status" value="1"/>
</dbReference>
<dbReference type="GO" id="GO:0005737">
    <property type="term" value="C:cytoplasm"/>
    <property type="evidence" value="ECO:0007669"/>
    <property type="project" value="TreeGrafter"/>
</dbReference>
<sequence length="278" mass="29550">MFRIVGLGAVGSLFAYFLNRAGYAPGVVQRRVCDEYLFCADGACERLRLAAAGAEGAKYTVVAVKAYDSLSAVPHLRGTAVVAQNGIGGYEAIREVYPSSVAAVVTYGVYREGCRSELRGRGEIYLPRAVSDFADVLERGGARAVVVDDVEPYRWLKLAVNAAINAITALLQAPNGVIASVDHARDLARAVVAEVARVAEAAGVRMPADPFEEVLRVASATAENVSSTARDLARCAKTEVDFINGAVVKYGERLGVYTPVNAALYSLIKAKESLCGRE</sequence>
<dbReference type="InterPro" id="IPR013332">
    <property type="entry name" value="KPR_N"/>
</dbReference>
<evidence type="ECO:0000256" key="2">
    <source>
        <dbReference type="ARBA" id="ARBA00007870"/>
    </source>
</evidence>
<dbReference type="Proteomes" id="UP000008138">
    <property type="component" value="Chromosome"/>
</dbReference>
<dbReference type="InterPro" id="IPR003710">
    <property type="entry name" value="ApbA"/>
</dbReference>
<dbReference type="InterPro" id="IPR013752">
    <property type="entry name" value="KPA_reductase"/>
</dbReference>
<feature type="domain" description="Ketopantoate reductase N-terminal" evidence="12">
    <location>
        <begin position="4"/>
        <end position="127"/>
    </location>
</feature>
<evidence type="ECO:0000256" key="9">
    <source>
        <dbReference type="ARBA" id="ARBA00048196"/>
    </source>
</evidence>
<dbReference type="InterPro" id="IPR008927">
    <property type="entry name" value="6-PGluconate_DH-like_C_sf"/>
</dbReference>
<evidence type="ECO:0000259" key="12">
    <source>
        <dbReference type="Pfam" id="PF02558"/>
    </source>
</evidence>
<evidence type="ECO:0000256" key="5">
    <source>
        <dbReference type="ARBA" id="ARBA00022857"/>
    </source>
</evidence>
<dbReference type="GeneID" id="10360861"/>
<reference evidence="14 15" key="1">
    <citation type="journal article" date="2011" name="J. Bacteriol.">
        <title>Complete genome sequence of the thermoacidophilic crenarchaeon Thermoproteus uzoniensis 768-20.</title>
        <authorList>
            <person name="Mardanov A.V."/>
            <person name="Gumerov V.M."/>
            <person name="Beletsky A.V."/>
            <person name="Prokofeva M.I."/>
            <person name="Bonch-Osmolovskaya E.A."/>
            <person name="Ravin N.V."/>
            <person name="Skryabin K.G."/>
        </authorList>
    </citation>
    <scope>NUCLEOTIDE SEQUENCE [LARGE SCALE GENOMIC DNA]</scope>
    <source>
        <strain evidence="14 15">768-20</strain>
    </source>
</reference>
<feature type="domain" description="Ketopantoate reductase C-terminal" evidence="13">
    <location>
        <begin position="149"/>
        <end position="272"/>
    </location>
</feature>
<dbReference type="PANTHER" id="PTHR43765:SF2">
    <property type="entry name" value="2-DEHYDROPANTOATE 2-REDUCTASE"/>
    <property type="match status" value="1"/>
</dbReference>
<evidence type="ECO:0000256" key="4">
    <source>
        <dbReference type="ARBA" id="ARBA00019465"/>
    </source>
</evidence>
<dbReference type="Gene3D" id="1.10.1040.10">
    <property type="entry name" value="N-(1-d-carboxylethyl)-l-norvaline Dehydrogenase, domain 2"/>
    <property type="match status" value="1"/>
</dbReference>
<evidence type="ECO:0000256" key="7">
    <source>
        <dbReference type="ARBA" id="ARBA00032024"/>
    </source>
</evidence>
<dbReference type="OrthoDB" id="201845at2157"/>
<dbReference type="Pfam" id="PF02558">
    <property type="entry name" value="ApbA"/>
    <property type="match status" value="1"/>
</dbReference>
<dbReference type="EC" id="1.1.1.169" evidence="3 11"/>
<comment type="catalytic activity">
    <reaction evidence="9">
        <text>(R)-pantoate + NAD(+) = 2-dehydropantoate + NADH + H(+)</text>
        <dbReference type="Rhea" id="RHEA:61292"/>
        <dbReference type="ChEBI" id="CHEBI:11561"/>
        <dbReference type="ChEBI" id="CHEBI:15378"/>
        <dbReference type="ChEBI" id="CHEBI:15980"/>
        <dbReference type="ChEBI" id="CHEBI:57540"/>
        <dbReference type="ChEBI" id="CHEBI:57945"/>
    </reaction>
    <physiologicalReaction direction="right-to-left" evidence="9">
        <dbReference type="Rhea" id="RHEA:61294"/>
    </physiologicalReaction>
</comment>
<dbReference type="AlphaFoldDB" id="F2L174"/>
<keyword evidence="15" id="KW-1185">Reference proteome</keyword>
<dbReference type="STRING" id="999630.TUZN_1334"/>
<protein>
    <recommendedName>
        <fullName evidence="4 11">2-dehydropantoate 2-reductase</fullName>
        <ecNumber evidence="3 11">1.1.1.169</ecNumber>
    </recommendedName>
    <alternativeName>
        <fullName evidence="7 11">Ketopantoate reductase</fullName>
    </alternativeName>
</protein>
<evidence type="ECO:0000313" key="14">
    <source>
        <dbReference type="EMBL" id="AEA12810.1"/>
    </source>
</evidence>
<accession>F2L174</accession>
<gene>
    <name evidence="14" type="ordered locus">TUZN_1334</name>
</gene>
<keyword evidence="6 11" id="KW-0560">Oxidoreductase</keyword>
<evidence type="ECO:0000256" key="10">
    <source>
        <dbReference type="ARBA" id="ARBA00056765"/>
    </source>
</evidence>
<comment type="function">
    <text evidence="10">Catalyzes the NAD(P)H-dependent reduction of ketopantoate into pantoic acid.</text>
</comment>
<dbReference type="GO" id="GO:0015937">
    <property type="term" value="P:coenzyme A biosynthetic process"/>
    <property type="evidence" value="ECO:0007669"/>
    <property type="project" value="UniProtKB-UniPathway"/>
</dbReference>
<reference key="2">
    <citation type="submission" date="2011-03" db="EMBL/GenBank/DDBJ databases">
        <title>Complete genome sequence of the thermoacidophilic crenarchaeon Thermoproteus uzoniensis 768-20.</title>
        <authorList>
            <person name="Mardanov A.V."/>
            <person name="Gumerov V.M."/>
            <person name="Beletsky A.V."/>
            <person name="Prokofeva M.I."/>
            <person name="Bonch-Osmolovskaya E.A."/>
            <person name="Ravin N.V."/>
            <person name="Skryabin K.G."/>
        </authorList>
    </citation>
    <scope>NUCLEOTIDE SEQUENCE</scope>
    <source>
        <strain>768-20</strain>
    </source>
</reference>
<proteinExistence type="inferred from homology"/>
<dbReference type="UniPathway" id="UPA00241"/>
<dbReference type="GO" id="GO:0008677">
    <property type="term" value="F:2-dehydropantoate 2-reductase activity"/>
    <property type="evidence" value="ECO:0007669"/>
    <property type="project" value="UniProtKB-EC"/>
</dbReference>
<name>F2L174_THEU7</name>
<evidence type="ECO:0000313" key="15">
    <source>
        <dbReference type="Proteomes" id="UP000008138"/>
    </source>
</evidence>
<dbReference type="KEGG" id="tuz:TUZN_1334"/>
<dbReference type="Pfam" id="PF08546">
    <property type="entry name" value="ApbA_C"/>
    <property type="match status" value="1"/>
</dbReference>
<dbReference type="eggNOG" id="arCOG04139">
    <property type="taxonomic scope" value="Archaea"/>
</dbReference>
<dbReference type="HOGENOM" id="CLU_031468_0_0_2"/>
<evidence type="ECO:0000256" key="1">
    <source>
        <dbReference type="ARBA" id="ARBA00004724"/>
    </source>
</evidence>
<dbReference type="InterPro" id="IPR013328">
    <property type="entry name" value="6PGD_dom2"/>
</dbReference>
<evidence type="ECO:0000256" key="3">
    <source>
        <dbReference type="ARBA" id="ARBA00013014"/>
    </source>
</evidence>
<evidence type="ECO:0000259" key="13">
    <source>
        <dbReference type="Pfam" id="PF08546"/>
    </source>
</evidence>
<dbReference type="InterPro" id="IPR050838">
    <property type="entry name" value="Ketopantoate_reductase"/>
</dbReference>
<dbReference type="NCBIfam" id="TIGR00745">
    <property type="entry name" value="apbA_panE"/>
    <property type="match status" value="1"/>
</dbReference>
<dbReference type="RefSeq" id="WP_013680146.1">
    <property type="nucleotide sequence ID" value="NC_015315.1"/>
</dbReference>
<dbReference type="EMBL" id="CP002590">
    <property type="protein sequence ID" value="AEA12810.1"/>
    <property type="molecule type" value="Genomic_DNA"/>
</dbReference>
<dbReference type="InterPro" id="IPR036291">
    <property type="entry name" value="NAD(P)-bd_dom_sf"/>
</dbReference>
<organism evidence="14 15">
    <name type="scientific">Thermoproteus uzoniensis (strain 768-20)</name>
    <dbReference type="NCBI Taxonomy" id="999630"/>
    <lineage>
        <taxon>Archaea</taxon>
        <taxon>Thermoproteota</taxon>
        <taxon>Thermoprotei</taxon>
        <taxon>Thermoproteales</taxon>
        <taxon>Thermoproteaceae</taxon>
        <taxon>Thermoproteus</taxon>
    </lineage>
</organism>
<evidence type="ECO:0000256" key="6">
    <source>
        <dbReference type="ARBA" id="ARBA00023002"/>
    </source>
</evidence>
<evidence type="ECO:0000256" key="8">
    <source>
        <dbReference type="ARBA" id="ARBA00047506"/>
    </source>
</evidence>
<dbReference type="GO" id="GO:0015940">
    <property type="term" value="P:pantothenate biosynthetic process"/>
    <property type="evidence" value="ECO:0007669"/>
    <property type="project" value="InterPro"/>
</dbReference>
<comment type="similarity">
    <text evidence="2 11">Belongs to the ketopantoate reductase family.</text>
</comment>
<dbReference type="SUPFAM" id="SSF48179">
    <property type="entry name" value="6-phosphogluconate dehydrogenase C-terminal domain-like"/>
    <property type="match status" value="1"/>
</dbReference>
<dbReference type="PANTHER" id="PTHR43765">
    <property type="entry name" value="2-DEHYDROPANTOATE 2-REDUCTASE-RELATED"/>
    <property type="match status" value="1"/>
</dbReference>
<dbReference type="SUPFAM" id="SSF51735">
    <property type="entry name" value="NAD(P)-binding Rossmann-fold domains"/>
    <property type="match status" value="1"/>
</dbReference>
<comment type="function">
    <text evidence="11">Catalyzes the NADPH-dependent reduction of ketopantoate into pantoic acid.</text>
</comment>